<comment type="similarity">
    <text evidence="2">Belongs to the major facilitator superfamily. Sugar transporter (TC 2.A.1.1) family.</text>
</comment>
<keyword evidence="5 8" id="KW-1133">Transmembrane helix</keyword>
<dbReference type="PROSITE" id="PS00217">
    <property type="entry name" value="SUGAR_TRANSPORT_2"/>
    <property type="match status" value="1"/>
</dbReference>
<dbReference type="InterPro" id="IPR005828">
    <property type="entry name" value="MFS_sugar_transport-like"/>
</dbReference>
<dbReference type="GO" id="GO:0005351">
    <property type="term" value="F:carbohydrate:proton symporter activity"/>
    <property type="evidence" value="ECO:0007669"/>
    <property type="project" value="TreeGrafter"/>
</dbReference>
<dbReference type="RefSeq" id="XP_001383911.2">
    <property type="nucleotide sequence ID" value="XM_001383874.1"/>
</dbReference>
<name>A3LSD5_PICST</name>
<feature type="transmembrane region" description="Helical" evidence="8">
    <location>
        <begin position="375"/>
        <end position="395"/>
    </location>
</feature>
<dbReference type="InterPro" id="IPR020846">
    <property type="entry name" value="MFS_dom"/>
</dbReference>
<dbReference type="FunFam" id="1.20.1250.20:FF:000134">
    <property type="entry name" value="MFS sugar transporter protein"/>
    <property type="match status" value="1"/>
</dbReference>
<feature type="transmembrane region" description="Helical" evidence="8">
    <location>
        <begin position="127"/>
        <end position="146"/>
    </location>
</feature>
<protein>
    <submittedName>
        <fullName evidence="10">Hexose transporter</fullName>
    </submittedName>
</protein>
<reference evidence="10 11" key="1">
    <citation type="journal article" date="2007" name="Nat. Biotechnol.">
        <title>Genome sequence of the lignocellulose-bioconverting and xylose-fermenting yeast Pichia stipitis.</title>
        <authorList>
            <person name="Jeffries T.W."/>
            <person name="Grigoriev I.V."/>
            <person name="Grimwood J."/>
            <person name="Laplaza J.M."/>
            <person name="Aerts A."/>
            <person name="Salamov A."/>
            <person name="Schmutz J."/>
            <person name="Lindquist E."/>
            <person name="Dehal P."/>
            <person name="Shapiro H."/>
            <person name="Jin Y.S."/>
            <person name="Passoth V."/>
            <person name="Richardson P.M."/>
        </authorList>
    </citation>
    <scope>NUCLEOTIDE SEQUENCE [LARGE SCALE GENOMIC DNA]</scope>
    <source>
        <strain evidence="11">ATCC 58785 / CBS 6054 / NBRC 10063 / NRRL Y-11545</strain>
    </source>
</reference>
<feature type="transmembrane region" description="Helical" evidence="8">
    <location>
        <begin position="185"/>
        <end position="205"/>
    </location>
</feature>
<proteinExistence type="inferred from homology"/>
<evidence type="ECO:0000256" key="8">
    <source>
        <dbReference type="SAM" id="Phobius"/>
    </source>
</evidence>
<feature type="region of interest" description="Disordered" evidence="7">
    <location>
        <begin position="528"/>
        <end position="551"/>
    </location>
</feature>
<evidence type="ECO:0000256" key="7">
    <source>
        <dbReference type="SAM" id="MobiDB-lite"/>
    </source>
</evidence>
<evidence type="ECO:0000313" key="10">
    <source>
        <dbReference type="EMBL" id="ABN65882.2"/>
    </source>
</evidence>
<feature type="transmembrane region" description="Helical" evidence="8">
    <location>
        <begin position="476"/>
        <end position="495"/>
    </location>
</feature>
<dbReference type="PROSITE" id="PS50850">
    <property type="entry name" value="MFS"/>
    <property type="match status" value="1"/>
</dbReference>
<dbReference type="SUPFAM" id="SSF103473">
    <property type="entry name" value="MFS general substrate transporter"/>
    <property type="match status" value="1"/>
</dbReference>
<dbReference type="HOGENOM" id="CLU_001265_30_13_1"/>
<evidence type="ECO:0000256" key="3">
    <source>
        <dbReference type="ARBA" id="ARBA00022448"/>
    </source>
</evidence>
<evidence type="ECO:0000256" key="4">
    <source>
        <dbReference type="ARBA" id="ARBA00022692"/>
    </source>
</evidence>
<dbReference type="eggNOG" id="KOG0254">
    <property type="taxonomic scope" value="Eukaryota"/>
</dbReference>
<dbReference type="STRING" id="322104.A3LSD5"/>
<dbReference type="OrthoDB" id="4016241at2759"/>
<evidence type="ECO:0000256" key="6">
    <source>
        <dbReference type="ARBA" id="ARBA00023136"/>
    </source>
</evidence>
<gene>
    <name evidence="10" type="primary">MFS5</name>
    <name evidence="10" type="ORF">PICST_35662</name>
</gene>
<sequence>MIGTKDIKENNIITVSSKGYENGSLGQEEQRVLTLEDVTPKLDKWWFQYPHLLKLNVLLGCASLAQVTLGYDGSMMGNLQTLPSWSAYFNKPHGQILSTMTNGITIGAMAVTPFLTASGDRMKRKHVLAGAILLTILGAALQSASVNFGMFLAARMILGFGSGGMQVSAAPLLAETAYPSQRPILTSMLQAAFPVGSFMAALFTWGPYQSSMKYNNWSWRLPSLLQAVVPLIQLVLVYFCPESPRWLIAHGKEDEAFEILTKYHAGGDRNSELVKFEMAEISAAISREKIGKKVSWLTWFSSKANMHRLFITLALPSILQLCGSSLIAYYFSIVLQDIGITEPSDKLKINIGLTLFGGVCALVFAIYSAKWRRKVVMQVSLGGMCIIFIIWIVLADINEKTQFKNKALGRGIIALLYFDMGFYHAFSPIGNTYVMEIVPYTLRGKASILYSLASQVWIFFNNYVNNLGMDSIGWKYYIVYCILLFTHMVVIQFTFPETRGLGLEEVAKIFGEDISDLMFKAQQAIVEPESPTKRKAEVEHIEDTKSKTSET</sequence>
<feature type="compositionally biased region" description="Basic and acidic residues" evidence="7">
    <location>
        <begin position="530"/>
        <end position="551"/>
    </location>
</feature>
<comment type="subcellular location">
    <subcellularLocation>
        <location evidence="1">Membrane</location>
        <topology evidence="1">Multi-pass membrane protein</topology>
    </subcellularLocation>
</comment>
<evidence type="ECO:0000256" key="2">
    <source>
        <dbReference type="ARBA" id="ARBA00010992"/>
    </source>
</evidence>
<dbReference type="KEGG" id="pic:PICST_35662"/>
<feature type="transmembrane region" description="Helical" evidence="8">
    <location>
        <begin position="309"/>
        <end position="331"/>
    </location>
</feature>
<feature type="transmembrane region" description="Helical" evidence="8">
    <location>
        <begin position="407"/>
        <end position="426"/>
    </location>
</feature>
<dbReference type="Gene3D" id="1.20.1250.20">
    <property type="entry name" value="MFS general substrate transporter like domains"/>
    <property type="match status" value="1"/>
</dbReference>
<accession>A3LSD5</accession>
<keyword evidence="4 8" id="KW-0812">Transmembrane</keyword>
<dbReference type="AlphaFoldDB" id="A3LSD5"/>
<dbReference type="Proteomes" id="UP000002258">
    <property type="component" value="Chromosome 3"/>
</dbReference>
<dbReference type="InterPro" id="IPR050360">
    <property type="entry name" value="MFS_Sugar_Transporters"/>
</dbReference>
<dbReference type="InParanoid" id="A3LSD5"/>
<keyword evidence="3" id="KW-0813">Transport</keyword>
<feature type="domain" description="Major facilitator superfamily (MFS) profile" evidence="9">
    <location>
        <begin position="58"/>
        <end position="499"/>
    </location>
</feature>
<feature type="transmembrane region" description="Helical" evidence="8">
    <location>
        <begin position="96"/>
        <end position="115"/>
    </location>
</feature>
<dbReference type="Pfam" id="PF00083">
    <property type="entry name" value="Sugar_tr"/>
    <property type="match status" value="1"/>
</dbReference>
<dbReference type="PANTHER" id="PTHR48022">
    <property type="entry name" value="PLASTIDIC GLUCOSE TRANSPORTER 4"/>
    <property type="match status" value="1"/>
</dbReference>
<dbReference type="GO" id="GO:0016020">
    <property type="term" value="C:membrane"/>
    <property type="evidence" value="ECO:0007669"/>
    <property type="project" value="UniProtKB-SubCell"/>
</dbReference>
<dbReference type="PANTHER" id="PTHR48022:SF24">
    <property type="entry name" value="HEXOSE TRANSPORTER PROTEIN (AFU_ORTHOLOGUE AFUA_8G04480)"/>
    <property type="match status" value="1"/>
</dbReference>
<dbReference type="InterPro" id="IPR036259">
    <property type="entry name" value="MFS_trans_sf"/>
</dbReference>
<feature type="transmembrane region" description="Helical" evidence="8">
    <location>
        <begin position="351"/>
        <end position="368"/>
    </location>
</feature>
<dbReference type="GeneID" id="4837861"/>
<keyword evidence="6 8" id="KW-0472">Membrane</keyword>
<keyword evidence="11" id="KW-1185">Reference proteome</keyword>
<dbReference type="OMA" id="TYVMEVC"/>
<evidence type="ECO:0000313" key="11">
    <source>
        <dbReference type="Proteomes" id="UP000002258"/>
    </source>
</evidence>
<dbReference type="InterPro" id="IPR005829">
    <property type="entry name" value="Sugar_transporter_CS"/>
</dbReference>
<evidence type="ECO:0000256" key="1">
    <source>
        <dbReference type="ARBA" id="ARBA00004141"/>
    </source>
</evidence>
<organism evidence="10 11">
    <name type="scientific">Scheffersomyces stipitis (strain ATCC 58785 / CBS 6054 / NBRC 10063 / NRRL Y-11545)</name>
    <name type="common">Yeast</name>
    <name type="synonym">Pichia stipitis</name>
    <dbReference type="NCBI Taxonomy" id="322104"/>
    <lineage>
        <taxon>Eukaryota</taxon>
        <taxon>Fungi</taxon>
        <taxon>Dikarya</taxon>
        <taxon>Ascomycota</taxon>
        <taxon>Saccharomycotina</taxon>
        <taxon>Pichiomycetes</taxon>
        <taxon>Debaryomycetaceae</taxon>
        <taxon>Scheffersomyces</taxon>
    </lineage>
</organism>
<dbReference type="EMBL" id="CP000497">
    <property type="protein sequence ID" value="ABN65882.2"/>
    <property type="molecule type" value="Genomic_DNA"/>
</dbReference>
<evidence type="ECO:0000259" key="9">
    <source>
        <dbReference type="PROSITE" id="PS50850"/>
    </source>
</evidence>
<feature type="transmembrane region" description="Helical" evidence="8">
    <location>
        <begin position="52"/>
        <end position="71"/>
    </location>
</feature>
<evidence type="ECO:0000256" key="5">
    <source>
        <dbReference type="ARBA" id="ARBA00022989"/>
    </source>
</evidence>